<dbReference type="CDD" id="cd02513">
    <property type="entry name" value="CMP-NeuAc_Synthase"/>
    <property type="match status" value="1"/>
</dbReference>
<dbReference type="Proteomes" id="UP000002696">
    <property type="component" value="Chromosome"/>
</dbReference>
<evidence type="ECO:0000313" key="1">
    <source>
        <dbReference type="EMBL" id="ADL02571.1"/>
    </source>
</evidence>
<dbReference type="GO" id="GO:0008781">
    <property type="term" value="F:N-acylneuraminate cytidylyltransferase activity"/>
    <property type="evidence" value="ECO:0007669"/>
    <property type="project" value="TreeGrafter"/>
</dbReference>
<dbReference type="PANTHER" id="PTHR21485:SF6">
    <property type="entry name" value="N-ACYLNEURAMINATE CYTIDYLYLTRANSFERASE-RELATED"/>
    <property type="match status" value="1"/>
</dbReference>
<name>D9QG29_BRESC</name>
<proteinExistence type="predicted"/>
<dbReference type="HOGENOM" id="CLU_042930_1_1_5"/>
<dbReference type="STRING" id="633149.Bresu_3265"/>
<dbReference type="AlphaFoldDB" id="D9QG29"/>
<dbReference type="Pfam" id="PF02348">
    <property type="entry name" value="CTP_transf_3"/>
    <property type="match status" value="1"/>
</dbReference>
<dbReference type="PANTHER" id="PTHR21485">
    <property type="entry name" value="HAD SUPERFAMILY MEMBERS CMAS AND KDSC"/>
    <property type="match status" value="1"/>
</dbReference>
<dbReference type="KEGG" id="bsb:Bresu_3265"/>
<dbReference type="Gene3D" id="3.90.550.10">
    <property type="entry name" value="Spore Coat Polysaccharide Biosynthesis Protein SpsA, Chain A"/>
    <property type="match status" value="1"/>
</dbReference>
<dbReference type="eggNOG" id="COG1083">
    <property type="taxonomic scope" value="Bacteria"/>
</dbReference>
<protein>
    <submittedName>
        <fullName evidence="1">Acylneuraminate cytidylyltransferase</fullName>
    </submittedName>
</protein>
<keyword evidence="1" id="KW-0808">Transferase</keyword>
<dbReference type="SUPFAM" id="SSF53448">
    <property type="entry name" value="Nucleotide-diphospho-sugar transferases"/>
    <property type="match status" value="1"/>
</dbReference>
<dbReference type="InterPro" id="IPR050793">
    <property type="entry name" value="CMP-NeuNAc_synthase"/>
</dbReference>
<keyword evidence="2" id="KW-1185">Reference proteome</keyword>
<dbReference type="InterPro" id="IPR003329">
    <property type="entry name" value="Cytidylyl_trans"/>
</dbReference>
<dbReference type="EMBL" id="CP002102">
    <property type="protein sequence ID" value="ADL02571.1"/>
    <property type="molecule type" value="Genomic_DNA"/>
</dbReference>
<dbReference type="InParanoid" id="D9QG29"/>
<gene>
    <name evidence="1" type="ordered locus">Bresu_3265</name>
</gene>
<accession>D9QG29</accession>
<sequence length="232" mass="24612">MIDGRRVLGIVPARAGSQGLPGKNLRSLAGRPMTAWTLDAGLASETLDHLVVSTDDPGVAELAQRAGVPVVDRPPGLAGPQASVMDAIAHVLQTLDQDWDYVVLLQPTSPLRTQVDIDAAVALCHDRDAPAVIGVSPMLKPASFYGQVDPDGTFHRAAAATGERVVVNGALYVGRPDSMLATRGFVGPGTLAYLMRPECGWDVDTAFDFAVCEALWPHVRGESSRPLDSVRR</sequence>
<dbReference type="RefSeq" id="WP_013270671.1">
    <property type="nucleotide sequence ID" value="NC_014375.1"/>
</dbReference>
<organism evidence="1 2">
    <name type="scientific">Brevundimonas subvibrioides (strain ATCC 15264 / DSM 4735 / LMG 14903 / NBRC 16000 / CB 81)</name>
    <name type="common">Caulobacter subvibrioides</name>
    <dbReference type="NCBI Taxonomy" id="633149"/>
    <lineage>
        <taxon>Bacteria</taxon>
        <taxon>Pseudomonadati</taxon>
        <taxon>Pseudomonadota</taxon>
        <taxon>Alphaproteobacteria</taxon>
        <taxon>Caulobacterales</taxon>
        <taxon>Caulobacteraceae</taxon>
        <taxon>Brevundimonas</taxon>
    </lineage>
</organism>
<keyword evidence="1" id="KW-0548">Nucleotidyltransferase</keyword>
<dbReference type="InterPro" id="IPR029044">
    <property type="entry name" value="Nucleotide-diphossugar_trans"/>
</dbReference>
<evidence type="ECO:0000313" key="2">
    <source>
        <dbReference type="Proteomes" id="UP000002696"/>
    </source>
</evidence>
<reference evidence="2" key="1">
    <citation type="journal article" date="2011" name="J. Bacteriol.">
        <title>Genome sequences of eight morphologically diverse alphaproteobacteria.</title>
        <authorList>
            <consortium name="US DOE Joint Genome Institute"/>
            <person name="Brown P.J."/>
            <person name="Kysela D.T."/>
            <person name="Buechlein A."/>
            <person name="Hemmerich C."/>
            <person name="Brun Y.V."/>
        </authorList>
    </citation>
    <scope>NUCLEOTIDE SEQUENCE [LARGE SCALE GENOMIC DNA]</scope>
    <source>
        <strain evidence="2">ATCC 15264 / DSM 4735 / LMG 14903 / NBRC 16000 / CB 81</strain>
    </source>
</reference>